<dbReference type="Pfam" id="PF02580">
    <property type="entry name" value="Tyr_Deacylase"/>
    <property type="match status" value="1"/>
</dbReference>
<comment type="subcellular location">
    <subcellularLocation>
        <location evidence="2">Cytoplasm</location>
    </subcellularLocation>
</comment>
<evidence type="ECO:0000256" key="2">
    <source>
        <dbReference type="HAMAP-Rule" id="MF_00518"/>
    </source>
</evidence>
<comment type="caution">
    <text evidence="3">The sequence shown here is derived from an EMBL/GenBank/DDBJ whole genome shotgun (WGS) entry which is preliminary data.</text>
</comment>
<evidence type="ECO:0000313" key="4">
    <source>
        <dbReference type="Proteomes" id="UP000233783"/>
    </source>
</evidence>
<keyword evidence="2" id="KW-0378">Hydrolase</keyword>
<comment type="function">
    <text evidence="2">An aminoacyl-tRNA editing enzyme that deacylates mischarged D-aminoacyl-tRNAs. Also deacylates mischarged glycyl-tRNA(Ala), protecting cells against glycine mischarging by AlaRS. Acts via tRNA-based rather than protein-based catalysis; rejects L-amino acids rather than detecting D-amino acids in the active site. By recycling D-aminoacyl-tRNA to D-amino acids and free tRNA molecules, this enzyme counteracts the toxicity associated with the formation of D-aminoacyl-tRNA entities in vivo and helps enforce protein L-homochirality.</text>
</comment>
<keyword evidence="2" id="KW-0963">Cytoplasm</keyword>
<dbReference type="PANTHER" id="PTHR10472:SF5">
    <property type="entry name" value="D-AMINOACYL-TRNA DEACYLASE 1"/>
    <property type="match status" value="1"/>
</dbReference>
<keyword evidence="2" id="KW-0820">tRNA-binding</keyword>
<dbReference type="HAMAP" id="MF_00518">
    <property type="entry name" value="Deacylase_Dtd"/>
    <property type="match status" value="1"/>
</dbReference>
<dbReference type="GO" id="GO:0000049">
    <property type="term" value="F:tRNA binding"/>
    <property type="evidence" value="ECO:0007669"/>
    <property type="project" value="UniProtKB-UniRule"/>
</dbReference>
<sequence>MGAMRIVLQKVSQASVDVADEQTGEPDPSFEPQSIGPGFVLLVGFGEHDEQPNLTWLASKIAKLRVFADADGKMNRSIRDVGGAVLSIPQFTLYAQVRHGNRPSFTGAMDPTRAREQWLRFNDALRAEALPVYTGRFGAHMRVSLTNDGPVTILFDSDELGV</sequence>
<dbReference type="Proteomes" id="UP000233783">
    <property type="component" value="Unassembled WGS sequence"/>
</dbReference>
<dbReference type="Gene3D" id="3.50.80.10">
    <property type="entry name" value="D-tyrosyl-tRNA(Tyr) deacylase"/>
    <property type="match status" value="1"/>
</dbReference>
<protein>
    <recommendedName>
        <fullName evidence="2">D-aminoacyl-tRNA deacylase</fullName>
        <shortName evidence="2">DTD</shortName>
        <ecNumber evidence="2">3.1.1.96</ecNumber>
    </recommendedName>
    <alternativeName>
        <fullName evidence="2">Gly-tRNA(Ala) deacylase</fullName>
        <ecNumber evidence="2">3.1.1.-</ecNumber>
    </alternativeName>
</protein>
<comment type="domain">
    <text evidence="2">A Gly-cisPro motif from one monomer fits into the active site of the other monomer to allow specific chiral rejection of L-amino acids.</text>
</comment>
<dbReference type="GO" id="GO:0043908">
    <property type="term" value="F:Ser(Gly)-tRNA(Ala) hydrolase activity"/>
    <property type="evidence" value="ECO:0007669"/>
    <property type="project" value="UniProtKB-UniRule"/>
</dbReference>
<dbReference type="EMBL" id="PCHB01000008">
    <property type="protein sequence ID" value="PKU96846.1"/>
    <property type="molecule type" value="Genomic_DNA"/>
</dbReference>
<dbReference type="PANTHER" id="PTHR10472">
    <property type="entry name" value="D-TYROSYL-TRNA TYR DEACYLASE"/>
    <property type="match status" value="1"/>
</dbReference>
<dbReference type="FunFam" id="3.50.80.10:FF:000001">
    <property type="entry name" value="D-aminoacyl-tRNA deacylase"/>
    <property type="match status" value="1"/>
</dbReference>
<proteinExistence type="inferred from homology"/>
<dbReference type="GO" id="GO:0051500">
    <property type="term" value="F:D-tyrosyl-tRNA(Tyr) deacylase activity"/>
    <property type="evidence" value="ECO:0007669"/>
    <property type="project" value="TreeGrafter"/>
</dbReference>
<dbReference type="InterPro" id="IPR023509">
    <property type="entry name" value="DTD-like_sf"/>
</dbReference>
<accession>A0A2N3QWD9</accession>
<gene>
    <name evidence="2" type="primary">dtd</name>
    <name evidence="3" type="ORF">CQR56_0974</name>
</gene>
<keyword evidence="2" id="KW-0694">RNA-binding</keyword>
<reference evidence="3 4" key="1">
    <citation type="submission" date="2017-10" db="EMBL/GenBank/DDBJ databases">
        <title>Bifidobacterium genomics.</title>
        <authorList>
            <person name="Lugli G.A."/>
            <person name="Milani C."/>
            <person name="Mancabelli L."/>
        </authorList>
    </citation>
    <scope>NUCLEOTIDE SEQUENCE [LARGE SCALE GENOMIC DNA]</scope>
    <source>
        <strain evidence="3 4">1744B</strain>
    </source>
</reference>
<dbReference type="SUPFAM" id="SSF69500">
    <property type="entry name" value="DTD-like"/>
    <property type="match status" value="1"/>
</dbReference>
<organism evidence="3 4">
    <name type="scientific">Bifidobacterium pseudolongum subsp. globosum</name>
    <dbReference type="NCBI Taxonomy" id="1690"/>
    <lineage>
        <taxon>Bacteria</taxon>
        <taxon>Bacillati</taxon>
        <taxon>Actinomycetota</taxon>
        <taxon>Actinomycetes</taxon>
        <taxon>Bifidobacteriales</taxon>
        <taxon>Bifidobacteriaceae</taxon>
        <taxon>Bifidobacterium</taxon>
    </lineage>
</organism>
<comment type="catalytic activity">
    <reaction evidence="2">
        <text>glycyl-tRNA(Ala) + H2O = tRNA(Ala) + glycine + H(+)</text>
        <dbReference type="Rhea" id="RHEA:53744"/>
        <dbReference type="Rhea" id="RHEA-COMP:9657"/>
        <dbReference type="Rhea" id="RHEA-COMP:13640"/>
        <dbReference type="ChEBI" id="CHEBI:15377"/>
        <dbReference type="ChEBI" id="CHEBI:15378"/>
        <dbReference type="ChEBI" id="CHEBI:57305"/>
        <dbReference type="ChEBI" id="CHEBI:78442"/>
        <dbReference type="ChEBI" id="CHEBI:78522"/>
    </reaction>
</comment>
<comment type="catalytic activity">
    <reaction evidence="2">
        <text>a D-aminoacyl-tRNA + H2O = a tRNA + a D-alpha-amino acid + H(+)</text>
        <dbReference type="Rhea" id="RHEA:13953"/>
        <dbReference type="Rhea" id="RHEA-COMP:10123"/>
        <dbReference type="Rhea" id="RHEA-COMP:10124"/>
        <dbReference type="ChEBI" id="CHEBI:15377"/>
        <dbReference type="ChEBI" id="CHEBI:15378"/>
        <dbReference type="ChEBI" id="CHEBI:59871"/>
        <dbReference type="ChEBI" id="CHEBI:78442"/>
        <dbReference type="ChEBI" id="CHEBI:79333"/>
        <dbReference type="EC" id="3.1.1.96"/>
    </reaction>
</comment>
<dbReference type="InterPro" id="IPR003732">
    <property type="entry name" value="Daa-tRNA_deacyls_DTD"/>
</dbReference>
<dbReference type="EC" id="3.1.1.-" evidence="2"/>
<comment type="subunit">
    <text evidence="2">Homodimer.</text>
</comment>
<dbReference type="GO" id="GO:0005737">
    <property type="term" value="C:cytoplasm"/>
    <property type="evidence" value="ECO:0007669"/>
    <property type="project" value="UniProtKB-SubCell"/>
</dbReference>
<feature type="short sequence motif" description="Gly-cisPro motif, important for rejection of L-amino acids" evidence="2">
    <location>
        <begin position="149"/>
        <end position="150"/>
    </location>
</feature>
<name>A0A2N3QWD9_9BIFI</name>
<dbReference type="NCBIfam" id="TIGR00256">
    <property type="entry name" value="D-aminoacyl-tRNA deacylase"/>
    <property type="match status" value="1"/>
</dbReference>
<dbReference type="GO" id="GO:0106026">
    <property type="term" value="F:Gly-tRNA(Ala) deacylase activity"/>
    <property type="evidence" value="ECO:0007669"/>
    <property type="project" value="UniProtKB-UniRule"/>
</dbReference>
<comment type="similarity">
    <text evidence="1 2">Belongs to the DTD family.</text>
</comment>
<dbReference type="GO" id="GO:0019478">
    <property type="term" value="P:D-amino acid catabolic process"/>
    <property type="evidence" value="ECO:0007669"/>
    <property type="project" value="UniProtKB-UniRule"/>
</dbReference>
<dbReference type="EC" id="3.1.1.96" evidence="2"/>
<evidence type="ECO:0000313" key="3">
    <source>
        <dbReference type="EMBL" id="PKU96846.1"/>
    </source>
</evidence>
<dbReference type="AlphaFoldDB" id="A0A2N3QWD9"/>
<evidence type="ECO:0000256" key="1">
    <source>
        <dbReference type="ARBA" id="ARBA00009673"/>
    </source>
</evidence>